<accession>A0AAE9ZVT5</accession>
<keyword evidence="2" id="KW-1185">Reference proteome</keyword>
<dbReference type="RefSeq" id="WP_330929502.1">
    <property type="nucleotide sequence ID" value="NZ_CP119075.1"/>
</dbReference>
<evidence type="ECO:0008006" key="3">
    <source>
        <dbReference type="Google" id="ProtNLM"/>
    </source>
</evidence>
<dbReference type="AlphaFoldDB" id="A0AAE9ZVT5"/>
<sequence>MPQIAHIANLWSLVGHPSPRREWSLEKKIAAVAEAGFDGITTALTPEMATLCDKYELPHRLGFISTSKPADFADLIQKQKDAGAVQINVQLDDDFTKPSVAAKHWIKMVKIADKIGGLVMSLEVHRDTCTETPEKTYEIAKLYKKATGERIVLNFDFSHFAVVKHLGPDNYSSRLLDHPKLVQRSEQSHCRPFNGHHCQISVTHNGRLTPEVKSYLKFTEDLFRLWKAAPRNQDKTLFVCPELGPYWPGGAGYNITGICPSWPAAAVLRRELHKAWNRAK</sequence>
<dbReference type="SUPFAM" id="SSF51658">
    <property type="entry name" value="Xylose isomerase-like"/>
    <property type="match status" value="1"/>
</dbReference>
<dbReference type="EMBL" id="CP119075">
    <property type="protein sequence ID" value="WED65116.1"/>
    <property type="molecule type" value="Genomic_DNA"/>
</dbReference>
<dbReference type="Proteomes" id="UP001218638">
    <property type="component" value="Chromosome"/>
</dbReference>
<proteinExistence type="predicted"/>
<dbReference type="KEGG" id="slom:PXH66_22490"/>
<gene>
    <name evidence="1" type="ORF">PXH66_22490</name>
</gene>
<protein>
    <recommendedName>
        <fullName evidence="3">Sugar phosphate isomerase/epimerase</fullName>
    </recommendedName>
</protein>
<reference evidence="1" key="1">
    <citation type="submission" date="2023-03" db="EMBL/GenBank/DDBJ databases">
        <title>Lomoglobus Profundus gen. nov., sp. nov., a novel member of the phylum Verrucomicrobia, isolated from deep-marine sediment of South China Sea.</title>
        <authorList>
            <person name="Ahmad T."/>
            <person name="Ishaq S.E."/>
            <person name="Wang F."/>
        </authorList>
    </citation>
    <scope>NUCLEOTIDE SEQUENCE</scope>
    <source>
        <strain evidence="1">LMO-M01</strain>
    </source>
</reference>
<organism evidence="1 2">
    <name type="scientific">Synoicihabitans lomoniglobus</name>
    <dbReference type="NCBI Taxonomy" id="2909285"/>
    <lineage>
        <taxon>Bacteria</taxon>
        <taxon>Pseudomonadati</taxon>
        <taxon>Verrucomicrobiota</taxon>
        <taxon>Opitutia</taxon>
        <taxon>Opitutales</taxon>
        <taxon>Opitutaceae</taxon>
        <taxon>Synoicihabitans</taxon>
    </lineage>
</organism>
<dbReference type="InterPro" id="IPR036237">
    <property type="entry name" value="Xyl_isomerase-like_sf"/>
</dbReference>
<name>A0AAE9ZVT5_9BACT</name>
<evidence type="ECO:0000313" key="1">
    <source>
        <dbReference type="EMBL" id="WED65116.1"/>
    </source>
</evidence>
<evidence type="ECO:0000313" key="2">
    <source>
        <dbReference type="Proteomes" id="UP001218638"/>
    </source>
</evidence>
<dbReference type="Gene3D" id="3.20.20.150">
    <property type="entry name" value="Divalent-metal-dependent TIM barrel enzymes"/>
    <property type="match status" value="1"/>
</dbReference>